<name>A0A9X1S6U8_9MICC</name>
<proteinExistence type="predicted"/>
<dbReference type="RefSeq" id="WP_227909218.1">
    <property type="nucleotide sequence ID" value="NZ_CP095461.1"/>
</dbReference>
<dbReference type="EMBL" id="JAJFZP010000016">
    <property type="protein sequence ID" value="MCC3270940.1"/>
    <property type="molecule type" value="Genomic_DNA"/>
</dbReference>
<accession>A0A9X1S6U8</accession>
<dbReference type="AlphaFoldDB" id="A0A9X1S6U8"/>
<organism evidence="1 2">
    <name type="scientific">Arthrobacter gengyunqii</name>
    <dbReference type="NCBI Taxonomy" id="2886940"/>
    <lineage>
        <taxon>Bacteria</taxon>
        <taxon>Bacillati</taxon>
        <taxon>Actinomycetota</taxon>
        <taxon>Actinomycetes</taxon>
        <taxon>Micrococcales</taxon>
        <taxon>Micrococcaceae</taxon>
        <taxon>Arthrobacter</taxon>
    </lineage>
</organism>
<protein>
    <submittedName>
        <fullName evidence="1">Uncharacterized protein</fullName>
    </submittedName>
</protein>
<gene>
    <name evidence="1" type="ORF">LJ751_16535</name>
</gene>
<reference evidence="1" key="1">
    <citation type="submission" date="2021-10" db="EMBL/GenBank/DDBJ databases">
        <title>Novel species in genus Arthrobacter.</title>
        <authorList>
            <person name="Liu Y."/>
        </authorList>
    </citation>
    <scope>NUCLEOTIDE SEQUENCE</scope>
    <source>
        <strain evidence="1">Zg-Y809</strain>
    </source>
</reference>
<comment type="caution">
    <text evidence="1">The sequence shown here is derived from an EMBL/GenBank/DDBJ whole genome shotgun (WGS) entry which is preliminary data.</text>
</comment>
<evidence type="ECO:0000313" key="2">
    <source>
        <dbReference type="Proteomes" id="UP001139264"/>
    </source>
</evidence>
<evidence type="ECO:0000313" key="1">
    <source>
        <dbReference type="EMBL" id="MCC3270940.1"/>
    </source>
</evidence>
<dbReference type="Proteomes" id="UP001139264">
    <property type="component" value="Unassembled WGS sequence"/>
</dbReference>
<sequence length="115" mass="12647">MSAEAIGPDLSNEAAENLALWERVLTELEDNLEVFREPAEMVSVQARELALTWQPALNLGPLPAELMPRARLLAKAQERAYIQLRGEARTNRRQAELIRSVPGPSAAAVYLDVAG</sequence>